<protein>
    <submittedName>
        <fullName evidence="2">Uncharacterized protein</fullName>
    </submittedName>
</protein>
<dbReference type="AlphaFoldDB" id="A0A2T6A0L9"/>
<proteinExistence type="predicted"/>
<feature type="signal peptide" evidence="1">
    <location>
        <begin position="1"/>
        <end position="20"/>
    </location>
</feature>
<accession>A0A2T6A0L9</accession>
<feature type="chain" id="PRO_5015698374" evidence="1">
    <location>
        <begin position="21"/>
        <end position="61"/>
    </location>
</feature>
<gene>
    <name evidence="2" type="ORF">C8N44_1513</name>
</gene>
<name>A0A2T6A0L9_9RHOB</name>
<keyword evidence="3" id="KW-1185">Reference proteome</keyword>
<evidence type="ECO:0000313" key="2">
    <source>
        <dbReference type="EMBL" id="PTX37379.1"/>
    </source>
</evidence>
<evidence type="ECO:0000256" key="1">
    <source>
        <dbReference type="SAM" id="SignalP"/>
    </source>
</evidence>
<dbReference type="RefSeq" id="WP_107978868.1">
    <property type="nucleotide sequence ID" value="NZ_BMEZ01000051.1"/>
</dbReference>
<comment type="caution">
    <text evidence="2">The sequence shown here is derived from an EMBL/GenBank/DDBJ whole genome shotgun (WGS) entry which is preliminary data.</text>
</comment>
<organism evidence="2 3">
    <name type="scientific">Allosediminivita pacifica</name>
    <dbReference type="NCBI Taxonomy" id="1267769"/>
    <lineage>
        <taxon>Bacteria</taxon>
        <taxon>Pseudomonadati</taxon>
        <taxon>Pseudomonadota</taxon>
        <taxon>Alphaproteobacteria</taxon>
        <taxon>Rhodobacterales</taxon>
        <taxon>Paracoccaceae</taxon>
        <taxon>Allosediminivita</taxon>
    </lineage>
</organism>
<sequence length="61" mass="6397">MRYVAIIALVLTGLTGGAWAAQPTVQPLLYAPLPDMPTLPGIWPAPQPETVRIGETASPTS</sequence>
<evidence type="ECO:0000313" key="3">
    <source>
        <dbReference type="Proteomes" id="UP000244069"/>
    </source>
</evidence>
<dbReference type="EMBL" id="QBKN01000051">
    <property type="protein sequence ID" value="PTX37379.1"/>
    <property type="molecule type" value="Genomic_DNA"/>
</dbReference>
<reference evidence="2 3" key="1">
    <citation type="submission" date="2018-04" db="EMBL/GenBank/DDBJ databases">
        <title>Genomic Encyclopedia of Archaeal and Bacterial Type Strains, Phase II (KMG-II): from individual species to whole genera.</title>
        <authorList>
            <person name="Goeker M."/>
        </authorList>
    </citation>
    <scope>NUCLEOTIDE SEQUENCE [LARGE SCALE GENOMIC DNA]</scope>
    <source>
        <strain evidence="2 3">DSM 29329</strain>
    </source>
</reference>
<keyword evidence="1" id="KW-0732">Signal</keyword>
<dbReference type="Proteomes" id="UP000244069">
    <property type="component" value="Unassembled WGS sequence"/>
</dbReference>